<protein>
    <submittedName>
        <fullName evidence="2">Uncharacterized protein DUF5110</fullName>
    </submittedName>
</protein>
<dbReference type="AlphaFoldDB" id="A0A370IIF7"/>
<dbReference type="Gene3D" id="2.60.40.1180">
    <property type="entry name" value="Golgi alpha-mannosidase II"/>
    <property type="match status" value="1"/>
</dbReference>
<dbReference type="Pfam" id="PF17137">
    <property type="entry name" value="DUF5110"/>
    <property type="match status" value="1"/>
</dbReference>
<dbReference type="Proteomes" id="UP000254869">
    <property type="component" value="Unassembled WGS sequence"/>
</dbReference>
<organism evidence="2 3">
    <name type="scientific">Nocardia pseudobrasiliensis</name>
    <dbReference type="NCBI Taxonomy" id="45979"/>
    <lineage>
        <taxon>Bacteria</taxon>
        <taxon>Bacillati</taxon>
        <taxon>Actinomycetota</taxon>
        <taxon>Actinomycetes</taxon>
        <taxon>Mycobacteriales</taxon>
        <taxon>Nocardiaceae</taxon>
        <taxon>Nocardia</taxon>
    </lineage>
</organism>
<comment type="caution">
    <text evidence="2">The sequence shown here is derived from an EMBL/GenBank/DDBJ whole genome shotgun (WGS) entry which is preliminary data.</text>
</comment>
<dbReference type="InterPro" id="IPR033403">
    <property type="entry name" value="DUF5110"/>
</dbReference>
<reference evidence="2 3" key="1">
    <citation type="submission" date="2018-07" db="EMBL/GenBank/DDBJ databases">
        <title>Genomic Encyclopedia of Type Strains, Phase IV (KMG-IV): sequencing the most valuable type-strain genomes for metagenomic binning, comparative biology and taxonomic classification.</title>
        <authorList>
            <person name="Goeker M."/>
        </authorList>
    </citation>
    <scope>NUCLEOTIDE SEQUENCE [LARGE SCALE GENOMIC DNA]</scope>
    <source>
        <strain evidence="2 3">DSM 44290</strain>
    </source>
</reference>
<dbReference type="InterPro" id="IPR013780">
    <property type="entry name" value="Glyco_hydro_b"/>
</dbReference>
<dbReference type="RefSeq" id="WP_067991448.1">
    <property type="nucleotide sequence ID" value="NZ_QQBC01000001.1"/>
</dbReference>
<proteinExistence type="predicted"/>
<evidence type="ECO:0000259" key="1">
    <source>
        <dbReference type="Pfam" id="PF17137"/>
    </source>
</evidence>
<dbReference type="STRING" id="1210086.GCA_001613105_00656"/>
<feature type="domain" description="DUF5110" evidence="1">
    <location>
        <begin position="5"/>
        <end position="71"/>
    </location>
</feature>
<evidence type="ECO:0000313" key="2">
    <source>
        <dbReference type="EMBL" id="RDI69264.1"/>
    </source>
</evidence>
<dbReference type="EMBL" id="QQBC01000001">
    <property type="protein sequence ID" value="RDI69264.1"/>
    <property type="molecule type" value="Genomic_DNA"/>
</dbReference>
<gene>
    <name evidence="2" type="ORF">DFR76_101802</name>
</gene>
<sequence>MNLVTVDVATGGDGSFTLYEDAGQGIGYRDGESASTAIGYADPIHTLTIDPVHGAYPGAVTDRACSVVFHDVPTRPERATVNGSEARWSYDPAARALTVTTDVRSVAAATSIGYRQRADRIFGVVTERRPH</sequence>
<evidence type="ECO:0000313" key="3">
    <source>
        <dbReference type="Proteomes" id="UP000254869"/>
    </source>
</evidence>
<accession>A0A370IIF7</accession>
<name>A0A370IIF7_9NOCA</name>
<keyword evidence="3" id="KW-1185">Reference proteome</keyword>